<dbReference type="Proteomes" id="UP000593561">
    <property type="component" value="Unassembled WGS sequence"/>
</dbReference>
<reference evidence="1 2" key="1">
    <citation type="journal article" date="2019" name="Genome Biol. Evol.">
        <title>Insights into the evolution of the New World diploid cottons (Gossypium, subgenus Houzingenia) based on genome sequencing.</title>
        <authorList>
            <person name="Grover C.E."/>
            <person name="Arick M.A. 2nd"/>
            <person name="Thrash A."/>
            <person name="Conover J.L."/>
            <person name="Sanders W.S."/>
            <person name="Peterson D.G."/>
            <person name="Frelichowski J.E."/>
            <person name="Scheffler J.A."/>
            <person name="Scheffler B.E."/>
            <person name="Wendel J.F."/>
        </authorList>
    </citation>
    <scope>NUCLEOTIDE SEQUENCE [LARGE SCALE GENOMIC DNA]</scope>
    <source>
        <strain evidence="1">27</strain>
        <tissue evidence="1">Leaf</tissue>
    </source>
</reference>
<dbReference type="EMBL" id="JABFAC010000011">
    <property type="protein sequence ID" value="MBA0628534.1"/>
    <property type="molecule type" value="Genomic_DNA"/>
</dbReference>
<sequence>MSLPFIYMEKNLCRERSIEIRRERVLVRLVSKLINQDVRRWDEEKLTLYLDEGDKSSGVFIVRSGDKILMHGEGEAIGDKLVHEKNVILKHDIIYKVESYIREVDELQRKLPTRRVGNECWRPLEFPFSKLNFDAAFNRCGKRSCTGMVAVNLGRDPGFREVLIEGDTLSVIKKMQACDVDDSLIKAYTHDAKHKPGGSNRCDFHHSFVPLFAKNAAENNRCRRRSGDTESRSDVPLHLP</sequence>
<name>A0A7J8SQY2_GOSDV</name>
<organism evidence="1 2">
    <name type="scientific">Gossypium davidsonii</name>
    <name type="common">Davidson's cotton</name>
    <name type="synonym">Gossypium klotzschianum subsp. davidsonii</name>
    <dbReference type="NCBI Taxonomy" id="34287"/>
    <lineage>
        <taxon>Eukaryota</taxon>
        <taxon>Viridiplantae</taxon>
        <taxon>Streptophyta</taxon>
        <taxon>Embryophyta</taxon>
        <taxon>Tracheophyta</taxon>
        <taxon>Spermatophyta</taxon>
        <taxon>Magnoliopsida</taxon>
        <taxon>eudicotyledons</taxon>
        <taxon>Gunneridae</taxon>
        <taxon>Pentapetalae</taxon>
        <taxon>rosids</taxon>
        <taxon>malvids</taxon>
        <taxon>Malvales</taxon>
        <taxon>Malvaceae</taxon>
        <taxon>Malvoideae</taxon>
        <taxon>Gossypium</taxon>
    </lineage>
</organism>
<evidence type="ECO:0000313" key="2">
    <source>
        <dbReference type="Proteomes" id="UP000593561"/>
    </source>
</evidence>
<gene>
    <name evidence="1" type="ORF">Godav_023251</name>
</gene>
<accession>A0A7J8SQY2</accession>
<proteinExistence type="predicted"/>
<protein>
    <submittedName>
        <fullName evidence="1">Uncharacterized protein</fullName>
    </submittedName>
</protein>
<evidence type="ECO:0000313" key="1">
    <source>
        <dbReference type="EMBL" id="MBA0628534.1"/>
    </source>
</evidence>
<comment type="caution">
    <text evidence="1">The sequence shown here is derived from an EMBL/GenBank/DDBJ whole genome shotgun (WGS) entry which is preliminary data.</text>
</comment>
<dbReference type="AlphaFoldDB" id="A0A7J8SQY2"/>
<keyword evidence="2" id="KW-1185">Reference proteome</keyword>